<dbReference type="PANTHER" id="PTHR46560:SF11">
    <property type="entry name" value="GH09980P"/>
    <property type="match status" value="1"/>
</dbReference>
<keyword evidence="5" id="KW-1185">Reference proteome</keyword>
<sequence length="1023" mass="116091">MRLFFILIVICTALFEAVFSQEGRRDDTHVENVVRQAVADEFSSEINTNRTKAYLSCASGEMVIKLNFSEPFRGVTYTDYDRSSPCKFYGDGSRYYELRIPLKGCGTKQEAPRVFINNIIVRFHRSLELEEDEIKTIICRYPPPLAPSVAPIVLPPPTAAIPVIVPPKLSEIELLLIICALLFLTLLLLGIGIAYYCLKKRNIKVVKKKKAVSSGPGSEITKLSDTLSIFDPIRIPRAIAQSTSGSEAALLTSLSSQTHSSDYPSESPSSVNSDVEEIEQGRRMMINDMSTMRGDHFRYENTAFIPDEVSSVMSGYPEDQERAASVSSIPVQQILKPVEPPKKKLKTRVAREQILTTISEREDARFQAEAMQRTYAGVRSVPHELNPPLNYTQTYVREAPPKPPSSYAPSLYGSIPDNDNRSQAEFIEDIPVAAQRPPSSYAPSLKGSIPDNDIWSHSELESEVAVMPYVRKPKRETATVTDYFLSTQNTTDVEDDIMNLKKTTTVQHKKSPPPPEPEPEIIETYVSKALVPRKPKLIVQNIDDLYLTTTTEVQATETVTKTTKDTIAKHVKSPPQSTEPPSSTDGPTWDVTIRTYPKDSPPDDIHTRDESYERRWDACSEISEKFRDAESTTTEIPAHRRPQRPPTPKNTSSPYNTIHKSTKTIHHPTYTSIIYKVLDPPPVDGVEQLTPTVKEKWRTLITTDETFRYLVQESTTVEEYIRITKDSRYEKMFDTRTWHVIIRALSTPDDRYPPSVEPQGDVRNPRYKKKTDSEPPRNRRSSLPPVTEFSLARDAPPSSCGSIRSRRTSRSGSMPEYDLRSMTEVDVDFAHADRESLWSVDTGYTYKTARSLAERSTTEFLEDVPTIVAERPPNYRGVHQQSHYYVEQSATGFTRSRDSYAKDSTARREFGEDDYLHREAPSSAVEPLEKPQSRPRFLERSSTEYFEDVPTMSDIRHSTTEVSSVTERRMDNVVQELRQKEKFSRSEVIIDSPIVRAVDRHTSLGEKEEIKSITETDIVDWKR</sequence>
<feature type="compositionally biased region" description="Basic and acidic residues" evidence="1">
    <location>
        <begin position="896"/>
        <end position="920"/>
    </location>
</feature>
<keyword evidence="2" id="KW-0472">Membrane</keyword>
<feature type="compositionally biased region" description="Basic and acidic residues" evidence="1">
    <location>
        <begin position="596"/>
        <end position="611"/>
    </location>
</feature>
<feature type="region of interest" description="Disordered" evidence="1">
    <location>
        <begin position="397"/>
        <end position="420"/>
    </location>
</feature>
<evidence type="ECO:0000256" key="3">
    <source>
        <dbReference type="SAM" id="SignalP"/>
    </source>
</evidence>
<proteinExistence type="predicted"/>
<gene>
    <name evidence="4" type="ORF">JTE90_023503</name>
</gene>
<feature type="compositionally biased region" description="Low complexity" evidence="1">
    <location>
        <begin position="255"/>
        <end position="273"/>
    </location>
</feature>
<feature type="region of interest" description="Disordered" evidence="1">
    <location>
        <begin position="255"/>
        <end position="274"/>
    </location>
</feature>
<feature type="region of interest" description="Disordered" evidence="1">
    <location>
        <begin position="566"/>
        <end position="611"/>
    </location>
</feature>
<comment type="caution">
    <text evidence="4">The sequence shown here is derived from an EMBL/GenBank/DDBJ whole genome shotgun (WGS) entry which is preliminary data.</text>
</comment>
<feature type="signal peptide" evidence="3">
    <location>
        <begin position="1"/>
        <end position="20"/>
    </location>
</feature>
<name>A0AAV6VSJ5_9ARAC</name>
<reference evidence="4 5" key="1">
    <citation type="journal article" date="2022" name="Nat. Ecol. Evol.">
        <title>A masculinizing supergene underlies an exaggerated male reproductive morph in a spider.</title>
        <authorList>
            <person name="Hendrickx F."/>
            <person name="De Corte Z."/>
            <person name="Sonet G."/>
            <person name="Van Belleghem S.M."/>
            <person name="Kostlbacher S."/>
            <person name="Vangestel C."/>
        </authorList>
    </citation>
    <scope>NUCLEOTIDE SEQUENCE [LARGE SCALE GENOMIC DNA]</scope>
    <source>
        <strain evidence="4">W744_W776</strain>
    </source>
</reference>
<dbReference type="AlphaFoldDB" id="A0AAV6VSJ5"/>
<dbReference type="EMBL" id="JAFNEN010000036">
    <property type="protein sequence ID" value="KAG8198738.1"/>
    <property type="molecule type" value="Genomic_DNA"/>
</dbReference>
<keyword evidence="2" id="KW-0812">Transmembrane</keyword>
<keyword evidence="2" id="KW-1133">Transmembrane helix</keyword>
<feature type="compositionally biased region" description="Low complexity" evidence="1">
    <location>
        <begin position="573"/>
        <end position="584"/>
    </location>
</feature>
<evidence type="ECO:0000256" key="2">
    <source>
        <dbReference type="SAM" id="Phobius"/>
    </source>
</evidence>
<dbReference type="Proteomes" id="UP000827092">
    <property type="component" value="Unassembled WGS sequence"/>
</dbReference>
<feature type="region of interest" description="Disordered" evidence="1">
    <location>
        <begin position="627"/>
        <end position="656"/>
    </location>
</feature>
<accession>A0AAV6VSJ5</accession>
<feature type="region of interest" description="Disordered" evidence="1">
    <location>
        <begin position="896"/>
        <end position="937"/>
    </location>
</feature>
<dbReference type="PANTHER" id="PTHR46560">
    <property type="entry name" value="CYPHER, ISOFORM B"/>
    <property type="match status" value="1"/>
</dbReference>
<evidence type="ECO:0008006" key="6">
    <source>
        <dbReference type="Google" id="ProtNLM"/>
    </source>
</evidence>
<evidence type="ECO:0000313" key="5">
    <source>
        <dbReference type="Proteomes" id="UP000827092"/>
    </source>
</evidence>
<evidence type="ECO:0000256" key="1">
    <source>
        <dbReference type="SAM" id="MobiDB-lite"/>
    </source>
</evidence>
<evidence type="ECO:0000313" key="4">
    <source>
        <dbReference type="EMBL" id="KAG8198738.1"/>
    </source>
</evidence>
<feature type="transmembrane region" description="Helical" evidence="2">
    <location>
        <begin position="174"/>
        <end position="198"/>
    </location>
</feature>
<keyword evidence="3" id="KW-0732">Signal</keyword>
<feature type="chain" id="PRO_5043529434" description="Papillote" evidence="3">
    <location>
        <begin position="21"/>
        <end position="1023"/>
    </location>
</feature>
<feature type="region of interest" description="Disordered" evidence="1">
    <location>
        <begin position="749"/>
        <end position="817"/>
    </location>
</feature>
<feature type="compositionally biased region" description="Basic and acidic residues" evidence="1">
    <location>
        <begin position="927"/>
        <end position="937"/>
    </location>
</feature>
<protein>
    <recommendedName>
        <fullName evidence="6">Papillote</fullName>
    </recommendedName>
</protein>
<organism evidence="4 5">
    <name type="scientific">Oedothorax gibbosus</name>
    <dbReference type="NCBI Taxonomy" id="931172"/>
    <lineage>
        <taxon>Eukaryota</taxon>
        <taxon>Metazoa</taxon>
        <taxon>Ecdysozoa</taxon>
        <taxon>Arthropoda</taxon>
        <taxon>Chelicerata</taxon>
        <taxon>Arachnida</taxon>
        <taxon>Araneae</taxon>
        <taxon>Araneomorphae</taxon>
        <taxon>Entelegynae</taxon>
        <taxon>Araneoidea</taxon>
        <taxon>Linyphiidae</taxon>
        <taxon>Erigoninae</taxon>
        <taxon>Oedothorax</taxon>
    </lineage>
</organism>